<dbReference type="SUPFAM" id="SSF53448">
    <property type="entry name" value="Nucleotide-diphospho-sugar transferases"/>
    <property type="match status" value="1"/>
</dbReference>
<dbReference type="InterPro" id="IPR029044">
    <property type="entry name" value="Nucleotide-diphossugar_trans"/>
</dbReference>
<evidence type="ECO:0000313" key="1">
    <source>
        <dbReference type="EMBL" id="QHU22692.1"/>
    </source>
</evidence>
<sequence>MIENPKITVIITSSLIPSHPSIEVIKTTIESLKFIGLKKGNSEVLIAQDNHPKRPKKRGPRYEIYKKRLQEYFNKNPDFNYKILKGRPGGRIGLVGNVMNAFKSVKSEYVLVIQHDMPFLDKGIDINKIMEDMKSNPKMKHVRFNRRRNIARGFDGENKNLFGNQIKANNYTYTSTGGWSDNNHICLASYYRNVVFPRCKPAGFMEKFLNGKHKGGSGHKESNHIFGTYLYGPKGQNPVIWHKNGRKFLAKKKILSKKENS</sequence>
<reference evidence="1" key="1">
    <citation type="journal article" date="2020" name="Nature">
        <title>Giant virus diversity and host interactions through global metagenomics.</title>
        <authorList>
            <person name="Schulz F."/>
            <person name="Roux S."/>
            <person name="Paez-Espino D."/>
            <person name="Jungbluth S."/>
            <person name="Walsh D.A."/>
            <person name="Denef V.J."/>
            <person name="McMahon K.D."/>
            <person name="Konstantinidis K.T."/>
            <person name="Eloe-Fadrosh E.A."/>
            <person name="Kyrpides N.C."/>
            <person name="Woyke T."/>
        </authorList>
    </citation>
    <scope>NUCLEOTIDE SEQUENCE</scope>
    <source>
        <strain evidence="1">GVMAG-S-ERX555907-63</strain>
    </source>
</reference>
<protein>
    <recommendedName>
        <fullName evidence="2">Glycosyltransferase</fullName>
    </recommendedName>
</protein>
<organism evidence="1">
    <name type="scientific">viral metagenome</name>
    <dbReference type="NCBI Taxonomy" id="1070528"/>
    <lineage>
        <taxon>unclassified sequences</taxon>
        <taxon>metagenomes</taxon>
        <taxon>organismal metagenomes</taxon>
    </lineage>
</organism>
<dbReference type="Gene3D" id="3.90.550.10">
    <property type="entry name" value="Spore Coat Polysaccharide Biosynthesis Protein SpsA, Chain A"/>
    <property type="match status" value="1"/>
</dbReference>
<evidence type="ECO:0008006" key="2">
    <source>
        <dbReference type="Google" id="ProtNLM"/>
    </source>
</evidence>
<dbReference type="EMBL" id="MN741017">
    <property type="protein sequence ID" value="QHU22692.1"/>
    <property type="molecule type" value="Genomic_DNA"/>
</dbReference>
<proteinExistence type="predicted"/>
<name>A0A6C0KXI9_9ZZZZ</name>
<dbReference type="AlphaFoldDB" id="A0A6C0KXI9"/>
<accession>A0A6C0KXI9</accession>